<dbReference type="InterPro" id="IPR002347">
    <property type="entry name" value="SDR_fam"/>
</dbReference>
<comment type="similarity">
    <text evidence="1">Belongs to the short-chain dehydrogenases/reductases (SDR) family.</text>
</comment>
<evidence type="ECO:0000313" key="4">
    <source>
        <dbReference type="Proteomes" id="UP000747542"/>
    </source>
</evidence>
<dbReference type="AlphaFoldDB" id="A0A8J5JIL5"/>
<organism evidence="3 4">
    <name type="scientific">Homarus americanus</name>
    <name type="common">American lobster</name>
    <dbReference type="NCBI Taxonomy" id="6706"/>
    <lineage>
        <taxon>Eukaryota</taxon>
        <taxon>Metazoa</taxon>
        <taxon>Ecdysozoa</taxon>
        <taxon>Arthropoda</taxon>
        <taxon>Crustacea</taxon>
        <taxon>Multicrustacea</taxon>
        <taxon>Malacostraca</taxon>
        <taxon>Eumalacostraca</taxon>
        <taxon>Eucarida</taxon>
        <taxon>Decapoda</taxon>
        <taxon>Pleocyemata</taxon>
        <taxon>Astacidea</taxon>
        <taxon>Nephropoidea</taxon>
        <taxon>Nephropidae</taxon>
        <taxon>Homarus</taxon>
    </lineage>
</organism>
<comment type="caution">
    <text evidence="3">The sequence shown here is derived from an EMBL/GenBank/DDBJ whole genome shotgun (WGS) entry which is preliminary data.</text>
</comment>
<dbReference type="Gene3D" id="3.40.50.720">
    <property type="entry name" value="NAD(P)-binding Rossmann-like Domain"/>
    <property type="match status" value="1"/>
</dbReference>
<dbReference type="InterPro" id="IPR036291">
    <property type="entry name" value="NAD(P)-bd_dom_sf"/>
</dbReference>
<accession>A0A8J5JIL5</accession>
<dbReference type="Proteomes" id="UP000747542">
    <property type="component" value="Unassembled WGS sequence"/>
</dbReference>
<proteinExistence type="inferred from homology"/>
<sequence length="146" mass="16067">MWEVVGKAAVVLLAARVCWSLLKGVYGSFLAAALGLHLSLKKTGDWAVVTGATDGIGKAYAFELARRGLKIVLVSRNPFKLQNVAAEISTKYGVETKIVDVDFTKDDIYDRLQRELGEMDVGVLVNNVGMGFEHPEYFNELLDCQK</sequence>
<dbReference type="GO" id="GO:0005783">
    <property type="term" value="C:endoplasmic reticulum"/>
    <property type="evidence" value="ECO:0007669"/>
    <property type="project" value="TreeGrafter"/>
</dbReference>
<evidence type="ECO:0000256" key="2">
    <source>
        <dbReference type="ARBA" id="ARBA00023002"/>
    </source>
</evidence>
<gene>
    <name evidence="3" type="ORF">Hamer_G009457</name>
</gene>
<protein>
    <submittedName>
        <fullName evidence="3">Very-long-chain 3-oxoacyl-CoA reductase-like 1</fullName>
    </submittedName>
</protein>
<keyword evidence="4" id="KW-1185">Reference proteome</keyword>
<keyword evidence="2" id="KW-0560">Oxidoreductase</keyword>
<dbReference type="EMBL" id="JAHLQT010046319">
    <property type="protein sequence ID" value="KAG7153774.1"/>
    <property type="molecule type" value="Genomic_DNA"/>
</dbReference>
<evidence type="ECO:0000256" key="1">
    <source>
        <dbReference type="ARBA" id="ARBA00006484"/>
    </source>
</evidence>
<dbReference type="PANTHER" id="PTHR43899">
    <property type="entry name" value="RH59310P"/>
    <property type="match status" value="1"/>
</dbReference>
<dbReference type="InterPro" id="IPR051019">
    <property type="entry name" value="VLCFA-Steroid_DH"/>
</dbReference>
<dbReference type="GO" id="GO:0016491">
    <property type="term" value="F:oxidoreductase activity"/>
    <property type="evidence" value="ECO:0007669"/>
    <property type="project" value="UniProtKB-KW"/>
</dbReference>
<dbReference type="PANTHER" id="PTHR43899:SF13">
    <property type="entry name" value="RH59310P"/>
    <property type="match status" value="1"/>
</dbReference>
<evidence type="ECO:0000313" key="3">
    <source>
        <dbReference type="EMBL" id="KAG7153774.1"/>
    </source>
</evidence>
<reference evidence="3" key="1">
    <citation type="journal article" date="2021" name="Sci. Adv.">
        <title>The American lobster genome reveals insights on longevity, neural, and immune adaptations.</title>
        <authorList>
            <person name="Polinski J.M."/>
            <person name="Zimin A.V."/>
            <person name="Clark K.F."/>
            <person name="Kohn A.B."/>
            <person name="Sadowski N."/>
            <person name="Timp W."/>
            <person name="Ptitsyn A."/>
            <person name="Khanna P."/>
            <person name="Romanova D.Y."/>
            <person name="Williams P."/>
            <person name="Greenwood S.J."/>
            <person name="Moroz L.L."/>
            <person name="Walt D.R."/>
            <person name="Bodnar A.G."/>
        </authorList>
    </citation>
    <scope>NUCLEOTIDE SEQUENCE</scope>
    <source>
        <strain evidence="3">GMGI-L3</strain>
    </source>
</reference>
<dbReference type="Pfam" id="PF00106">
    <property type="entry name" value="adh_short"/>
    <property type="match status" value="1"/>
</dbReference>
<name>A0A8J5JIL5_HOMAM</name>
<dbReference type="SUPFAM" id="SSF51735">
    <property type="entry name" value="NAD(P)-binding Rossmann-fold domains"/>
    <property type="match status" value="1"/>
</dbReference>